<evidence type="ECO:0000313" key="2">
    <source>
        <dbReference type="Proteomes" id="UP000031620"/>
    </source>
</evidence>
<gene>
    <name evidence="1" type="ORF">LOOC260_120810</name>
</gene>
<dbReference type="AlphaFoldDB" id="A0A0A1GWG1"/>
<dbReference type="STRING" id="1291742.LOOC260_120810"/>
<dbReference type="Gene3D" id="3.20.20.150">
    <property type="entry name" value="Divalent-metal-dependent TIM barrel enzymes"/>
    <property type="match status" value="1"/>
</dbReference>
<organism evidence="1 2">
    <name type="scientific">Paucilactobacillus hokkaidonensis JCM 18461</name>
    <dbReference type="NCBI Taxonomy" id="1291742"/>
    <lineage>
        <taxon>Bacteria</taxon>
        <taxon>Bacillati</taxon>
        <taxon>Bacillota</taxon>
        <taxon>Bacilli</taxon>
        <taxon>Lactobacillales</taxon>
        <taxon>Lactobacillaceae</taxon>
        <taxon>Paucilactobacillus</taxon>
    </lineage>
</organism>
<dbReference type="InterPro" id="IPR036237">
    <property type="entry name" value="Xyl_isomerase-like_sf"/>
</dbReference>
<dbReference type="HOGENOM" id="CLU_068005_1_0_9"/>
<dbReference type="SUPFAM" id="SSF51658">
    <property type="entry name" value="Xylose isomerase-like"/>
    <property type="match status" value="1"/>
</dbReference>
<accession>A0A0A1GWG1</accession>
<dbReference type="GO" id="GO:0016853">
    <property type="term" value="F:isomerase activity"/>
    <property type="evidence" value="ECO:0007669"/>
    <property type="project" value="UniProtKB-KW"/>
</dbReference>
<proteinExistence type="predicted"/>
<protein>
    <submittedName>
        <fullName evidence="1">Xylose isomerase like protein</fullName>
    </submittedName>
</protein>
<dbReference type="KEGG" id="lho:LOOC260_120810"/>
<evidence type="ECO:0000313" key="1">
    <source>
        <dbReference type="EMBL" id="BAP86587.1"/>
    </source>
</evidence>
<dbReference type="RefSeq" id="WP_041094766.1">
    <property type="nucleotide sequence ID" value="NZ_AP014680.1"/>
</dbReference>
<dbReference type="Proteomes" id="UP000031620">
    <property type="component" value="Chromosome"/>
</dbReference>
<dbReference type="EMBL" id="AP014680">
    <property type="protein sequence ID" value="BAP86587.1"/>
    <property type="molecule type" value="Genomic_DNA"/>
</dbReference>
<sequence length="246" mass="27570">MDINKIVLNTLVFDTEHNAGLPQPDMLQKVADFGIKTVEVRREYFKNIQTETAQVKDINKKLGLKIFYSVPEKIFTDTGDLNPELAAYFDEAKTMGVSAVKMNIGNFTGLTDEIISGLTNVINSGIQLNIENDQTTQNGSSKNIINFLVVAQENKLDIKFVFDLGNWRFVDENEQSVAAKINQYVRYIHVKNVSQENGKTSVVALDKGIIDWQKTLKDLPTDVPVALEYPATSDEIKHGINLLLAY</sequence>
<name>A0A0A1GWG1_9LACO</name>
<reference evidence="1 2" key="1">
    <citation type="submission" date="2014-11" db="EMBL/GenBank/DDBJ databases">
        <title>Complete genome sequence and analysis of Lactobacillus hokkaidonensis LOOC260T.</title>
        <authorList>
            <person name="Tanizawa Y."/>
            <person name="Tohno M."/>
            <person name="Kaminuma E."/>
            <person name="Nakamura Y."/>
            <person name="Arita M."/>
        </authorList>
    </citation>
    <scope>NUCLEOTIDE SEQUENCE [LARGE SCALE GENOMIC DNA]</scope>
    <source>
        <strain evidence="1 2">LOOC260</strain>
    </source>
</reference>
<keyword evidence="1" id="KW-0413">Isomerase</keyword>